<evidence type="ECO:0000313" key="3">
    <source>
        <dbReference type="Proteomes" id="UP001162131"/>
    </source>
</evidence>
<keyword evidence="3" id="KW-1185">Reference proteome</keyword>
<dbReference type="EMBL" id="CAJZBQ010000003">
    <property type="protein sequence ID" value="CAG9310982.1"/>
    <property type="molecule type" value="Genomic_DNA"/>
</dbReference>
<sequence length="291" mass="34226">MHQHSVNLRLPLLENEEIRALTDRPCSHTNKLVEEAFFSSRTQNKDLDESDWSSISLLQKEIKEASNALKGYDWHKKKVSHFNPDARYPSSGKIQIPKIEKLERELKEKQKIINELRKKNYELERAIRELQYDKEELTKINLKLSNELNEAIIACQKKSKTIDKDEKKLPDILKYTHFLMKSLKENNEFRILFEDRITPTNYLSFIMEEKYDTALLISLQILSDVIVHLMPLQLSSKEYESEDKNYENKNEDVSMTITSDDSSLIFHQIDAQSQRMVKLNQEIAHAMGKIK</sequence>
<comment type="caution">
    <text evidence="2">The sequence shown here is derived from an EMBL/GenBank/DDBJ whole genome shotgun (WGS) entry which is preliminary data.</text>
</comment>
<proteinExistence type="predicted"/>
<accession>A0AAU9I9S6</accession>
<dbReference type="Proteomes" id="UP001162131">
    <property type="component" value="Unassembled WGS sequence"/>
</dbReference>
<reference evidence="2" key="1">
    <citation type="submission" date="2021-09" db="EMBL/GenBank/DDBJ databases">
        <authorList>
            <consortium name="AG Swart"/>
            <person name="Singh M."/>
            <person name="Singh A."/>
            <person name="Seah K."/>
            <person name="Emmerich C."/>
        </authorList>
    </citation>
    <scope>NUCLEOTIDE SEQUENCE</scope>
    <source>
        <strain evidence="2">ATCC30299</strain>
    </source>
</reference>
<gene>
    <name evidence="2" type="ORF">BSTOLATCC_MIC2692</name>
</gene>
<organism evidence="2 3">
    <name type="scientific">Blepharisma stoltei</name>
    <dbReference type="NCBI Taxonomy" id="1481888"/>
    <lineage>
        <taxon>Eukaryota</taxon>
        <taxon>Sar</taxon>
        <taxon>Alveolata</taxon>
        <taxon>Ciliophora</taxon>
        <taxon>Postciliodesmatophora</taxon>
        <taxon>Heterotrichea</taxon>
        <taxon>Heterotrichida</taxon>
        <taxon>Blepharismidae</taxon>
        <taxon>Blepharisma</taxon>
    </lineage>
</organism>
<name>A0AAU9I9S6_9CILI</name>
<keyword evidence="1" id="KW-0175">Coiled coil</keyword>
<protein>
    <submittedName>
        <fullName evidence="2">Uncharacterized protein</fullName>
    </submittedName>
</protein>
<evidence type="ECO:0000313" key="2">
    <source>
        <dbReference type="EMBL" id="CAG9310982.1"/>
    </source>
</evidence>
<dbReference type="AlphaFoldDB" id="A0AAU9I9S6"/>
<evidence type="ECO:0000256" key="1">
    <source>
        <dbReference type="SAM" id="Coils"/>
    </source>
</evidence>
<feature type="coiled-coil region" evidence="1">
    <location>
        <begin position="99"/>
        <end position="147"/>
    </location>
</feature>